<evidence type="ECO:0000256" key="1">
    <source>
        <dbReference type="SAM" id="MobiDB-lite"/>
    </source>
</evidence>
<feature type="compositionally biased region" description="Polar residues" evidence="1">
    <location>
        <begin position="502"/>
        <end position="513"/>
    </location>
</feature>
<comment type="caution">
    <text evidence="2">The sequence shown here is derived from an EMBL/GenBank/DDBJ whole genome shotgun (WGS) entry which is preliminary data.</text>
</comment>
<evidence type="ECO:0000313" key="3">
    <source>
        <dbReference type="Proteomes" id="UP000759537"/>
    </source>
</evidence>
<feature type="compositionally biased region" description="Polar residues" evidence="1">
    <location>
        <begin position="122"/>
        <end position="151"/>
    </location>
</feature>
<feature type="compositionally biased region" description="Gly residues" evidence="1">
    <location>
        <begin position="835"/>
        <end position="848"/>
    </location>
</feature>
<feature type="compositionally biased region" description="Basic and acidic residues" evidence="1">
    <location>
        <begin position="699"/>
        <end position="714"/>
    </location>
</feature>
<dbReference type="Proteomes" id="UP000759537">
    <property type="component" value="Unassembled WGS sequence"/>
</dbReference>
<evidence type="ECO:0000313" key="2">
    <source>
        <dbReference type="EMBL" id="KAF8467998.1"/>
    </source>
</evidence>
<feature type="region of interest" description="Disordered" evidence="1">
    <location>
        <begin position="54"/>
        <end position="89"/>
    </location>
</feature>
<feature type="compositionally biased region" description="Basic and acidic residues" evidence="1">
    <location>
        <begin position="241"/>
        <end position="281"/>
    </location>
</feature>
<feature type="compositionally biased region" description="Polar residues" evidence="1">
    <location>
        <begin position="578"/>
        <end position="590"/>
    </location>
</feature>
<dbReference type="EMBL" id="WHVB01000034">
    <property type="protein sequence ID" value="KAF8467998.1"/>
    <property type="molecule type" value="Genomic_DNA"/>
</dbReference>
<organism evidence="2 3">
    <name type="scientific">Russula ochroleuca</name>
    <dbReference type="NCBI Taxonomy" id="152965"/>
    <lineage>
        <taxon>Eukaryota</taxon>
        <taxon>Fungi</taxon>
        <taxon>Dikarya</taxon>
        <taxon>Basidiomycota</taxon>
        <taxon>Agaricomycotina</taxon>
        <taxon>Agaricomycetes</taxon>
        <taxon>Russulales</taxon>
        <taxon>Russulaceae</taxon>
        <taxon>Russula</taxon>
    </lineage>
</organism>
<reference evidence="2" key="1">
    <citation type="submission" date="2019-10" db="EMBL/GenBank/DDBJ databases">
        <authorList>
            <consortium name="DOE Joint Genome Institute"/>
            <person name="Kuo A."/>
            <person name="Miyauchi S."/>
            <person name="Kiss E."/>
            <person name="Drula E."/>
            <person name="Kohler A."/>
            <person name="Sanchez-Garcia M."/>
            <person name="Andreopoulos B."/>
            <person name="Barry K.W."/>
            <person name="Bonito G."/>
            <person name="Buee M."/>
            <person name="Carver A."/>
            <person name="Chen C."/>
            <person name="Cichocki N."/>
            <person name="Clum A."/>
            <person name="Culley D."/>
            <person name="Crous P.W."/>
            <person name="Fauchery L."/>
            <person name="Girlanda M."/>
            <person name="Hayes R."/>
            <person name="Keri Z."/>
            <person name="LaButti K."/>
            <person name="Lipzen A."/>
            <person name="Lombard V."/>
            <person name="Magnuson J."/>
            <person name="Maillard F."/>
            <person name="Morin E."/>
            <person name="Murat C."/>
            <person name="Nolan M."/>
            <person name="Ohm R."/>
            <person name="Pangilinan J."/>
            <person name="Pereira M."/>
            <person name="Perotto S."/>
            <person name="Peter M."/>
            <person name="Riley R."/>
            <person name="Sitrit Y."/>
            <person name="Stielow B."/>
            <person name="Szollosi G."/>
            <person name="Zifcakova L."/>
            <person name="Stursova M."/>
            <person name="Spatafora J.W."/>
            <person name="Tedersoo L."/>
            <person name="Vaario L.-M."/>
            <person name="Yamada A."/>
            <person name="Yan M."/>
            <person name="Wang P."/>
            <person name="Xu J."/>
            <person name="Bruns T."/>
            <person name="Baldrian P."/>
            <person name="Vilgalys R."/>
            <person name="Henrissat B."/>
            <person name="Grigoriev I.V."/>
            <person name="Hibbett D."/>
            <person name="Nagy L.G."/>
            <person name="Martin F.M."/>
        </authorList>
    </citation>
    <scope>NUCLEOTIDE SEQUENCE</scope>
    <source>
        <strain evidence="2">Prilba</strain>
    </source>
</reference>
<feature type="compositionally biased region" description="Basic and acidic residues" evidence="1">
    <location>
        <begin position="646"/>
        <end position="669"/>
    </location>
</feature>
<proteinExistence type="predicted"/>
<reference evidence="2" key="2">
    <citation type="journal article" date="2020" name="Nat. Commun.">
        <title>Large-scale genome sequencing of mycorrhizal fungi provides insights into the early evolution of symbiotic traits.</title>
        <authorList>
            <person name="Miyauchi S."/>
            <person name="Kiss E."/>
            <person name="Kuo A."/>
            <person name="Drula E."/>
            <person name="Kohler A."/>
            <person name="Sanchez-Garcia M."/>
            <person name="Morin E."/>
            <person name="Andreopoulos B."/>
            <person name="Barry K.W."/>
            <person name="Bonito G."/>
            <person name="Buee M."/>
            <person name="Carver A."/>
            <person name="Chen C."/>
            <person name="Cichocki N."/>
            <person name="Clum A."/>
            <person name="Culley D."/>
            <person name="Crous P.W."/>
            <person name="Fauchery L."/>
            <person name="Girlanda M."/>
            <person name="Hayes R.D."/>
            <person name="Keri Z."/>
            <person name="LaButti K."/>
            <person name="Lipzen A."/>
            <person name="Lombard V."/>
            <person name="Magnuson J."/>
            <person name="Maillard F."/>
            <person name="Murat C."/>
            <person name="Nolan M."/>
            <person name="Ohm R.A."/>
            <person name="Pangilinan J."/>
            <person name="Pereira M.F."/>
            <person name="Perotto S."/>
            <person name="Peter M."/>
            <person name="Pfister S."/>
            <person name="Riley R."/>
            <person name="Sitrit Y."/>
            <person name="Stielow J.B."/>
            <person name="Szollosi G."/>
            <person name="Zifcakova L."/>
            <person name="Stursova M."/>
            <person name="Spatafora J.W."/>
            <person name="Tedersoo L."/>
            <person name="Vaario L.M."/>
            <person name="Yamada A."/>
            <person name="Yan M."/>
            <person name="Wang P."/>
            <person name="Xu J."/>
            <person name="Bruns T."/>
            <person name="Baldrian P."/>
            <person name="Vilgalys R."/>
            <person name="Dunand C."/>
            <person name="Henrissat B."/>
            <person name="Grigoriev I.V."/>
            <person name="Hibbett D."/>
            <person name="Nagy L.G."/>
            <person name="Martin F.M."/>
        </authorList>
    </citation>
    <scope>NUCLEOTIDE SEQUENCE</scope>
    <source>
        <strain evidence="2">Prilba</strain>
    </source>
</reference>
<name>A0A9P5JX41_9AGAM</name>
<feature type="compositionally biased region" description="Basic and acidic residues" evidence="1">
    <location>
        <begin position="593"/>
        <end position="639"/>
    </location>
</feature>
<feature type="compositionally biased region" description="Basic and acidic residues" evidence="1">
    <location>
        <begin position="294"/>
        <end position="366"/>
    </location>
</feature>
<feature type="region of interest" description="Disordered" evidence="1">
    <location>
        <begin position="122"/>
        <end position="158"/>
    </location>
</feature>
<feature type="compositionally biased region" description="Polar residues" evidence="1">
    <location>
        <begin position="546"/>
        <end position="562"/>
    </location>
</feature>
<feature type="region of interest" description="Disordered" evidence="1">
    <location>
        <begin position="1"/>
        <end position="22"/>
    </location>
</feature>
<feature type="compositionally biased region" description="Polar residues" evidence="1">
    <location>
        <begin position="1"/>
        <end position="11"/>
    </location>
</feature>
<feature type="region of interest" description="Disordered" evidence="1">
    <location>
        <begin position="397"/>
        <end position="858"/>
    </location>
</feature>
<feature type="compositionally biased region" description="Pro residues" evidence="1">
    <location>
        <begin position="797"/>
        <end position="822"/>
    </location>
</feature>
<feature type="compositionally biased region" description="Polar residues" evidence="1">
    <location>
        <begin position="461"/>
        <end position="474"/>
    </location>
</feature>
<feature type="compositionally biased region" description="Pro residues" evidence="1">
    <location>
        <begin position="780"/>
        <end position="789"/>
    </location>
</feature>
<feature type="region of interest" description="Disordered" evidence="1">
    <location>
        <begin position="294"/>
        <end position="376"/>
    </location>
</feature>
<dbReference type="AlphaFoldDB" id="A0A9P5JX41"/>
<keyword evidence="3" id="KW-1185">Reference proteome</keyword>
<protein>
    <submittedName>
        <fullName evidence="2">Uncharacterized protein</fullName>
    </submittedName>
</protein>
<feature type="compositionally biased region" description="Polar residues" evidence="1">
    <location>
        <begin position="442"/>
        <end position="451"/>
    </location>
</feature>
<dbReference type="OrthoDB" id="3184410at2759"/>
<sequence>MQHPQQDQFSPDPSLPRGQGDLEALERLKEFIKSNQHEIFRATPRPAALASLYRGALPSVPPHPEQIPNNSKEKPTNAPSTLGFETPSSSSFISDAHGAHFVSAIQGAPLVGGQSRACVPSISSDTLGSTTGPRDQSHLSTNGRSTSQQNADGPLHPVTSQLRSASVEQVIDANGSSVTVSLGSSPPPRLQKDSAFPSQDPLRRDVPTDMQRMQPQLLTSPERRNPGPDNTPSARQFVYTSDRDRPPLREMRPYDHERDFNRVQETHEQDRERVRERRGSLSDRRRFDFDRRSFDHDRRLPPDGRRRSSYDRRPPHVGDDRRPPQNDDSRFPQFEDKHPPSFVDRRMLDDRRYPAYEHRPLSEEVHSGNAPSQDRPQDAFLGIERRVGPVQAMKTHVPTLSSVPPSDVAALSMAPNPADSGGEGAVAGDHRPSVSSAVPMGVNNQGITTSPLAAPLEERSSQMSSLHENTSGTYSHLGPRAEFTRPGPFLEERPTEPAENPGATSSLPSSNQPVDDLLHTRVSEPSHATNLRLDLNDDLERYSIPTADNQSRPVSAAYSSALSVGRDESRPQLPPRASTPSAFSSTQPSPSLRAREPSRERPSNFRPFRSEFNRPLEDTRRPEAHSSQLGDRRYDERGRWFPPPYGDRRGYRDYYDRDRPYWDNKDRARVLPTPPESTPPYWDRDRTRYPEPSYTGTGLDRRFEDRNQGNRDRWYPPSYDNTSRRQFDRFASRGRPRSPGSPSREPNELRPPPTKRVRDDAYVGGHSATGDDYYGHPHHPPPPPPPPAFPMNKEPLPLRPPSVPLPVPIPISRPSPVLPPQPRYSRPPSFESYGGPDGGYEYDGGRGLAGPSYPRGPR</sequence>
<feature type="region of interest" description="Disordered" evidence="1">
    <location>
        <begin position="177"/>
        <end position="281"/>
    </location>
</feature>
<gene>
    <name evidence="2" type="ORF">DFH94DRAFT_685809</name>
</gene>
<accession>A0A9P5JX41</accession>
<feature type="compositionally biased region" description="Basic and acidic residues" evidence="1">
    <location>
        <begin position="722"/>
        <end position="731"/>
    </location>
</feature>